<organism evidence="11 12">
    <name type="scientific">Natronospira elongata</name>
    <dbReference type="NCBI Taxonomy" id="3110268"/>
    <lineage>
        <taxon>Bacteria</taxon>
        <taxon>Pseudomonadati</taxon>
        <taxon>Pseudomonadota</taxon>
        <taxon>Gammaproteobacteria</taxon>
        <taxon>Natronospirales</taxon>
        <taxon>Natronospiraceae</taxon>
        <taxon>Natronospira</taxon>
    </lineage>
</organism>
<evidence type="ECO:0000256" key="8">
    <source>
        <dbReference type="SAM" id="Phobius"/>
    </source>
</evidence>
<gene>
    <name evidence="11" type="primary">cydD</name>
    <name evidence="11" type="ORF">VCB98_00675</name>
</gene>
<dbReference type="InterPro" id="IPR036640">
    <property type="entry name" value="ABC1_TM_sf"/>
</dbReference>
<evidence type="ECO:0000259" key="10">
    <source>
        <dbReference type="PROSITE" id="PS50929"/>
    </source>
</evidence>
<dbReference type="PROSITE" id="PS50929">
    <property type="entry name" value="ABC_TM1F"/>
    <property type="match status" value="1"/>
</dbReference>
<feature type="transmembrane region" description="Helical" evidence="8">
    <location>
        <begin position="74"/>
        <end position="91"/>
    </location>
</feature>
<evidence type="ECO:0000256" key="1">
    <source>
        <dbReference type="ARBA" id="ARBA00004651"/>
    </source>
</evidence>
<dbReference type="PANTHER" id="PTHR24221:SF261">
    <property type="entry name" value="GLUTATHIONE_L-CYSTEINE TRANSPORT SYSTEM ATP-BINDING_PERMEASE PROTEIN CYDD"/>
    <property type="match status" value="1"/>
</dbReference>
<accession>A0AAP6MKJ2</accession>
<feature type="region of interest" description="Disordered" evidence="7">
    <location>
        <begin position="1"/>
        <end position="24"/>
    </location>
</feature>
<evidence type="ECO:0000256" key="4">
    <source>
        <dbReference type="ARBA" id="ARBA00022840"/>
    </source>
</evidence>
<keyword evidence="2 8" id="KW-0812">Transmembrane</keyword>
<dbReference type="InterPro" id="IPR003593">
    <property type="entry name" value="AAA+_ATPase"/>
</dbReference>
<keyword evidence="5 8" id="KW-1133">Transmembrane helix</keyword>
<keyword evidence="6 8" id="KW-0472">Membrane</keyword>
<keyword evidence="3" id="KW-0547">Nucleotide-binding</keyword>
<evidence type="ECO:0000313" key="11">
    <source>
        <dbReference type="EMBL" id="MEA5444330.1"/>
    </source>
</evidence>
<feature type="domain" description="ABC transmembrane type-1" evidence="10">
    <location>
        <begin position="35"/>
        <end position="327"/>
    </location>
</feature>
<evidence type="ECO:0000313" key="12">
    <source>
        <dbReference type="Proteomes" id="UP001302316"/>
    </source>
</evidence>
<dbReference type="EMBL" id="JAYGII010000001">
    <property type="protein sequence ID" value="MEA5444330.1"/>
    <property type="molecule type" value="Genomic_DNA"/>
</dbReference>
<dbReference type="NCBIfam" id="TIGR02857">
    <property type="entry name" value="CydD"/>
    <property type="match status" value="1"/>
</dbReference>
<dbReference type="InterPro" id="IPR017871">
    <property type="entry name" value="ABC_transporter-like_CS"/>
</dbReference>
<dbReference type="PROSITE" id="PS50893">
    <property type="entry name" value="ABC_TRANSPORTER_2"/>
    <property type="match status" value="1"/>
</dbReference>
<comment type="caution">
    <text evidence="11">The sequence shown here is derived from an EMBL/GenBank/DDBJ whole genome shotgun (WGS) entry which is preliminary data.</text>
</comment>
<evidence type="ECO:0000256" key="3">
    <source>
        <dbReference type="ARBA" id="ARBA00022741"/>
    </source>
</evidence>
<feature type="transmembrane region" description="Helical" evidence="8">
    <location>
        <begin position="183"/>
        <end position="203"/>
    </location>
</feature>
<feature type="transmembrane region" description="Helical" evidence="8">
    <location>
        <begin position="37"/>
        <end position="59"/>
    </location>
</feature>
<dbReference type="GO" id="GO:0042883">
    <property type="term" value="P:cysteine transport"/>
    <property type="evidence" value="ECO:0007669"/>
    <property type="project" value="InterPro"/>
</dbReference>
<reference evidence="11 12" key="1">
    <citation type="submission" date="2023-12" db="EMBL/GenBank/DDBJ databases">
        <title>Whole-genome sequencing of halo(alkali)philic microorganisms from hypersaline lakes.</title>
        <authorList>
            <person name="Sorokin D.Y."/>
            <person name="Merkel A.Y."/>
            <person name="Messina E."/>
            <person name="Yakimov M."/>
        </authorList>
    </citation>
    <scope>NUCLEOTIDE SEQUENCE [LARGE SCALE GENOMIC DNA]</scope>
    <source>
        <strain evidence="11 12">AB-CW1</strain>
    </source>
</reference>
<dbReference type="CDD" id="cd03228">
    <property type="entry name" value="ABCC_MRP_Like"/>
    <property type="match status" value="1"/>
</dbReference>
<dbReference type="InterPro" id="IPR011527">
    <property type="entry name" value="ABC1_TM_dom"/>
</dbReference>
<dbReference type="InterPro" id="IPR039421">
    <property type="entry name" value="Type_1_exporter"/>
</dbReference>
<feature type="domain" description="ABC transporter" evidence="9">
    <location>
        <begin position="362"/>
        <end position="578"/>
    </location>
</feature>
<dbReference type="Gene3D" id="1.20.1560.10">
    <property type="entry name" value="ABC transporter type 1, transmembrane domain"/>
    <property type="match status" value="1"/>
</dbReference>
<dbReference type="GO" id="GO:0034040">
    <property type="term" value="F:ATPase-coupled lipid transmembrane transporter activity"/>
    <property type="evidence" value="ECO:0007669"/>
    <property type="project" value="TreeGrafter"/>
</dbReference>
<dbReference type="GO" id="GO:0005886">
    <property type="term" value="C:plasma membrane"/>
    <property type="evidence" value="ECO:0007669"/>
    <property type="project" value="UniProtKB-SubCell"/>
</dbReference>
<dbReference type="InterPro" id="IPR003439">
    <property type="entry name" value="ABC_transporter-like_ATP-bd"/>
</dbReference>
<dbReference type="Proteomes" id="UP001302316">
    <property type="component" value="Unassembled WGS sequence"/>
</dbReference>
<dbReference type="GO" id="GO:0016887">
    <property type="term" value="F:ATP hydrolysis activity"/>
    <property type="evidence" value="ECO:0007669"/>
    <property type="project" value="InterPro"/>
</dbReference>
<dbReference type="GO" id="GO:0140359">
    <property type="term" value="F:ABC-type transporter activity"/>
    <property type="evidence" value="ECO:0007669"/>
    <property type="project" value="InterPro"/>
</dbReference>
<keyword evidence="12" id="KW-1185">Reference proteome</keyword>
<dbReference type="AlphaFoldDB" id="A0AAP6MKJ2"/>
<protein>
    <submittedName>
        <fullName evidence="11">Thiol reductant ABC exporter subunit CydD</fullName>
    </submittedName>
</protein>
<evidence type="ECO:0000256" key="5">
    <source>
        <dbReference type="ARBA" id="ARBA00022989"/>
    </source>
</evidence>
<name>A0AAP6MKJ2_9GAMM</name>
<dbReference type="GO" id="GO:0005524">
    <property type="term" value="F:ATP binding"/>
    <property type="evidence" value="ECO:0007669"/>
    <property type="project" value="UniProtKB-KW"/>
</dbReference>
<sequence length="578" mass="62734">MTPSLAAIRHDKDSRRQRREDGQWLDGQAAARPRLGIALLVGLDAVWLVSFFLLLAQILDHIAFARPELEDSRLLLGLGLLSGIALLRHALRVHIEQMSLTLGSETVDRLQRQATRNAMDPVCRRRLEESTASLVNRLQGDMDALLPWYREYWPARIQAVAQPLIILVVVFSLDWLAGLLLLFTAPLIPLFSALIGLGTASLAEERRQELERLGGHFLDRLRALSTLRLMRAGARAGMAVGQAAENYRRRSMEVLRVAFLSSAVLEFFSAVAIATVAIYIGLGLLDFIQFGPAPDLDFRAGLAILLLAPEYFQPLRRLAAGYHERAAALTAAARIRPLLQPSTGSHDARPDSTPTINGPIHLTVEQLSLSAGPDAESALIQGLDFQLPAGEWLAITGPSGSGKSTLAAAVLGWQQPLSGRILLDGQSLDEIPLAVRRQRLAWLGQQPHLLPASLAANLDPGGEHGVAEHWRVLHRVGLADLPDLLPRGLQSKLGERGAGISGGEAQRIALARALLGRPGLLILDEPTASLDPDNEALILQALREQAGDCSILMFTHSRAAAEAADRCLVLRDGSLRDD</sequence>
<dbReference type="CDD" id="cd18584">
    <property type="entry name" value="ABC_6TM_AarD_CydD"/>
    <property type="match status" value="1"/>
</dbReference>
<dbReference type="PROSITE" id="PS00211">
    <property type="entry name" value="ABC_TRANSPORTER_1"/>
    <property type="match status" value="1"/>
</dbReference>
<proteinExistence type="predicted"/>
<dbReference type="SUPFAM" id="SSF52540">
    <property type="entry name" value="P-loop containing nucleoside triphosphate hydrolases"/>
    <property type="match status" value="1"/>
</dbReference>
<dbReference type="Pfam" id="PF00664">
    <property type="entry name" value="ABC_membrane"/>
    <property type="match status" value="1"/>
</dbReference>
<evidence type="ECO:0000259" key="9">
    <source>
        <dbReference type="PROSITE" id="PS50893"/>
    </source>
</evidence>
<feature type="transmembrane region" description="Helical" evidence="8">
    <location>
        <begin position="257"/>
        <end position="282"/>
    </location>
</feature>
<dbReference type="SMART" id="SM00382">
    <property type="entry name" value="AAA"/>
    <property type="match status" value="1"/>
</dbReference>
<dbReference type="RefSeq" id="WP_346049412.1">
    <property type="nucleotide sequence ID" value="NZ_JAYGII010000001.1"/>
</dbReference>
<feature type="transmembrane region" description="Helical" evidence="8">
    <location>
        <begin position="159"/>
        <end position="177"/>
    </location>
</feature>
<dbReference type="SUPFAM" id="SSF90123">
    <property type="entry name" value="ABC transporter transmembrane region"/>
    <property type="match status" value="1"/>
</dbReference>
<evidence type="ECO:0000256" key="2">
    <source>
        <dbReference type="ARBA" id="ARBA00022692"/>
    </source>
</evidence>
<dbReference type="PANTHER" id="PTHR24221">
    <property type="entry name" value="ATP-BINDING CASSETTE SUB-FAMILY B"/>
    <property type="match status" value="1"/>
</dbReference>
<evidence type="ECO:0000256" key="6">
    <source>
        <dbReference type="ARBA" id="ARBA00023136"/>
    </source>
</evidence>
<keyword evidence="4" id="KW-0067">ATP-binding</keyword>
<dbReference type="InterPro" id="IPR014216">
    <property type="entry name" value="ABC_transptr_CydD"/>
</dbReference>
<evidence type="ECO:0000256" key="7">
    <source>
        <dbReference type="SAM" id="MobiDB-lite"/>
    </source>
</evidence>
<dbReference type="Pfam" id="PF00005">
    <property type="entry name" value="ABC_tran"/>
    <property type="match status" value="1"/>
</dbReference>
<comment type="subcellular location">
    <subcellularLocation>
        <location evidence="1">Cell membrane</location>
        <topology evidence="1">Multi-pass membrane protein</topology>
    </subcellularLocation>
</comment>
<feature type="compositionally biased region" description="Basic and acidic residues" evidence="7">
    <location>
        <begin position="8"/>
        <end position="22"/>
    </location>
</feature>
<dbReference type="Gene3D" id="3.40.50.300">
    <property type="entry name" value="P-loop containing nucleotide triphosphate hydrolases"/>
    <property type="match status" value="1"/>
</dbReference>
<dbReference type="InterPro" id="IPR027417">
    <property type="entry name" value="P-loop_NTPase"/>
</dbReference>